<dbReference type="SMART" id="SM00507">
    <property type="entry name" value="HNHc"/>
    <property type="match status" value="1"/>
</dbReference>
<feature type="domain" description="HNH nuclease" evidence="2">
    <location>
        <begin position="336"/>
        <end position="388"/>
    </location>
</feature>
<dbReference type="EMBL" id="JAGFOA010000002">
    <property type="protein sequence ID" value="MBO3662947.1"/>
    <property type="molecule type" value="Genomic_DNA"/>
</dbReference>
<proteinExistence type="predicted"/>
<dbReference type="Pfam" id="PF02720">
    <property type="entry name" value="DUF222"/>
    <property type="match status" value="1"/>
</dbReference>
<protein>
    <submittedName>
        <fullName evidence="3">DUF222 domain-containing protein</fullName>
    </submittedName>
</protein>
<dbReference type="InterPro" id="IPR003870">
    <property type="entry name" value="DUF222"/>
</dbReference>
<dbReference type="RefSeq" id="WP_208501416.1">
    <property type="nucleotide sequence ID" value="NZ_JAGFOA010000002.1"/>
</dbReference>
<feature type="region of interest" description="Disordered" evidence="1">
    <location>
        <begin position="219"/>
        <end position="240"/>
    </location>
</feature>
<sequence>MPQAPFEARWDLSDAQRAEVRAIKGGLGEIERARALLAAIETQLHAQAYKMAVDTLLAMPGRPSSYEVPIRSMAADVASVSRVSDATVRARMEEAARMIQLFPAVYAALSDARVSPAHARAICDEGMRLDDADLRARYADTALSLADTTVAKLRRICQVVAERLAPTPLTERHEAAVAGRSVWASPAADGMTEIHVLVETALAEGIIDRTTELARTVLAGRADDPADPADTAEGSEKDPRTLAQARADVITDLLLTAVPTGHGDGLDQIKATVQVTIPAEVLTERLDLPSCTGGGGVVAPTTARRLAAHTFLWSRLFRDPQTGALVTTDSYVPTAEQRRFLYARDEHCRFPGCRRAIRRCDLDHIHDYARGGKTSVCNLSGLCRAHHVVKHHSPWSCRRTSDGSLEWVTPTGQVLREQETPAVRFRVLHGLAGPPPF</sequence>
<evidence type="ECO:0000259" key="2">
    <source>
        <dbReference type="SMART" id="SM00507"/>
    </source>
</evidence>
<keyword evidence="4" id="KW-1185">Reference proteome</keyword>
<reference evidence="3" key="1">
    <citation type="submission" date="2021-03" db="EMBL/GenBank/DDBJ databases">
        <title>Microbacterium sp. nov., a novel actinobacterium isolated from cow dung.</title>
        <authorList>
            <person name="Zhang L."/>
        </authorList>
    </citation>
    <scope>NUCLEOTIDE SEQUENCE</scope>
    <source>
        <strain evidence="3">NEAU-LLB</strain>
    </source>
</reference>
<evidence type="ECO:0000256" key="1">
    <source>
        <dbReference type="SAM" id="MobiDB-lite"/>
    </source>
</evidence>
<dbReference type="CDD" id="cd00085">
    <property type="entry name" value="HNHc"/>
    <property type="match status" value="1"/>
</dbReference>
<evidence type="ECO:0000313" key="4">
    <source>
        <dbReference type="Proteomes" id="UP000680132"/>
    </source>
</evidence>
<comment type="caution">
    <text evidence="3">The sequence shown here is derived from an EMBL/GenBank/DDBJ whole genome shotgun (WGS) entry which is preliminary data.</text>
</comment>
<accession>A0A939QHC4</accession>
<dbReference type="InterPro" id="IPR003615">
    <property type="entry name" value="HNH_nuc"/>
</dbReference>
<evidence type="ECO:0000313" key="3">
    <source>
        <dbReference type="EMBL" id="MBO3662947.1"/>
    </source>
</evidence>
<organism evidence="3 4">
    <name type="scientific">Microbacterium stercoris</name>
    <dbReference type="NCBI Taxonomy" id="2820289"/>
    <lineage>
        <taxon>Bacteria</taxon>
        <taxon>Bacillati</taxon>
        <taxon>Actinomycetota</taxon>
        <taxon>Actinomycetes</taxon>
        <taxon>Micrococcales</taxon>
        <taxon>Microbacteriaceae</taxon>
        <taxon>Microbacterium</taxon>
    </lineage>
</organism>
<gene>
    <name evidence="3" type="ORF">J5V96_05400</name>
</gene>
<name>A0A939QHC4_9MICO</name>
<dbReference type="AlphaFoldDB" id="A0A939QHC4"/>
<dbReference type="Proteomes" id="UP000680132">
    <property type="component" value="Unassembled WGS sequence"/>
</dbReference>